<dbReference type="RefSeq" id="WP_269331889.1">
    <property type="nucleotide sequence ID" value="NZ_JAMZFT010000001.1"/>
</dbReference>
<dbReference type="PANTHER" id="PTHR21192">
    <property type="entry name" value="NUCLEAR PROTEIN E3-3"/>
    <property type="match status" value="1"/>
</dbReference>
<accession>A0A9J6PHA3</accession>
<gene>
    <name evidence="1" type="ORF">NJQ99_06050</name>
</gene>
<dbReference type="Gene3D" id="3.40.1230.10">
    <property type="entry name" value="MTH938-like"/>
    <property type="match status" value="1"/>
</dbReference>
<dbReference type="CDD" id="cd00248">
    <property type="entry name" value="Mth938-like"/>
    <property type="match status" value="1"/>
</dbReference>
<dbReference type="EMBL" id="JAMZFT010000001">
    <property type="protein sequence ID" value="MCP1335967.1"/>
    <property type="molecule type" value="Genomic_DNA"/>
</dbReference>
<protein>
    <submittedName>
        <fullName evidence="1">Mth938-like domain-containing protein</fullName>
    </submittedName>
</protein>
<dbReference type="Pfam" id="PF04430">
    <property type="entry name" value="DUF498"/>
    <property type="match status" value="1"/>
</dbReference>
<reference evidence="1" key="1">
    <citation type="submission" date="2022-06" db="EMBL/GenBank/DDBJ databases">
        <title>Isolation and Genomics of Futiania mangrovii gen. nov., sp. nov., a Rare and Metabolically-versatile member in the Class Alphaproteobacteria.</title>
        <authorList>
            <person name="Liu L."/>
            <person name="Huang W.-C."/>
            <person name="Pan J."/>
            <person name="Li J."/>
            <person name="Huang Y."/>
            <person name="Du H."/>
            <person name="Liu Y."/>
            <person name="Li M."/>
        </authorList>
    </citation>
    <scope>NUCLEOTIDE SEQUENCE</scope>
    <source>
        <strain evidence="1">FT118</strain>
    </source>
</reference>
<dbReference type="Proteomes" id="UP001055804">
    <property type="component" value="Unassembled WGS sequence"/>
</dbReference>
<sequence length="131" mass="13388">MSIRLEELVFSGQPPVDGYGDGGFRIQGTFHEGSLLLLPSGILPWGIADLGGLTAESLAPVREAGASGSNAVDVLLIGTGARIARPAPDVVADLEAQGIGVEFMDTGAACRTYNVLLSEARRVAAALIAVA</sequence>
<dbReference type="PANTHER" id="PTHR21192:SF2">
    <property type="entry name" value="NADH DEHYDROGENASE [UBIQUINONE] 1 ALPHA SUBCOMPLEX ASSEMBLY FACTOR 3"/>
    <property type="match status" value="1"/>
</dbReference>
<dbReference type="InterPro" id="IPR007523">
    <property type="entry name" value="NDUFAF3/AAMDC"/>
</dbReference>
<organism evidence="1 2">
    <name type="scientific">Futiania mangrovi</name>
    <dbReference type="NCBI Taxonomy" id="2959716"/>
    <lineage>
        <taxon>Bacteria</taxon>
        <taxon>Pseudomonadati</taxon>
        <taxon>Pseudomonadota</taxon>
        <taxon>Alphaproteobacteria</taxon>
        <taxon>Futianiales</taxon>
        <taxon>Futianiaceae</taxon>
        <taxon>Futiania</taxon>
    </lineage>
</organism>
<proteinExistence type="predicted"/>
<name>A0A9J6PHA3_9PROT</name>
<evidence type="ECO:0000313" key="2">
    <source>
        <dbReference type="Proteomes" id="UP001055804"/>
    </source>
</evidence>
<keyword evidence="2" id="KW-1185">Reference proteome</keyword>
<dbReference type="SUPFAM" id="SSF64076">
    <property type="entry name" value="MTH938-like"/>
    <property type="match status" value="1"/>
</dbReference>
<comment type="caution">
    <text evidence="1">The sequence shown here is derived from an EMBL/GenBank/DDBJ whole genome shotgun (WGS) entry which is preliminary data.</text>
</comment>
<dbReference type="InterPro" id="IPR036748">
    <property type="entry name" value="MTH938-like_sf"/>
</dbReference>
<evidence type="ECO:0000313" key="1">
    <source>
        <dbReference type="EMBL" id="MCP1335967.1"/>
    </source>
</evidence>
<dbReference type="AlphaFoldDB" id="A0A9J6PHA3"/>